<proteinExistence type="predicted"/>
<sequence>MFWHVTFVLRAFYTKILFIHVPYEPGEELDEEALVEIYISNIIADYRVYLENIGINQFSRLLEVVRKTSLLVKFFF</sequence>
<dbReference type="Proteomes" id="UP000290289">
    <property type="component" value="Chromosome 4"/>
</dbReference>
<keyword evidence="3" id="KW-1185">Reference proteome</keyword>
<reference evidence="2" key="1">
    <citation type="submission" date="2018-10" db="EMBL/GenBank/DDBJ databases">
        <title>A high-quality apple genome assembly.</title>
        <authorList>
            <person name="Hu J."/>
        </authorList>
    </citation>
    <scope>NUCLEOTIDE SEQUENCE [LARGE SCALE GENOMIC DNA]</scope>
    <source>
        <tissue evidence="2">Young leaf</tissue>
    </source>
</reference>
<evidence type="ECO:0000313" key="3">
    <source>
        <dbReference type="Proteomes" id="UP000290289"/>
    </source>
</evidence>
<evidence type="ECO:0000313" key="2">
    <source>
        <dbReference type="EMBL" id="RXI00754.1"/>
    </source>
</evidence>
<gene>
    <name evidence="2" type="ORF">DVH24_000988</name>
</gene>
<dbReference type="AlphaFoldDB" id="A0A498K377"/>
<organism evidence="2 3">
    <name type="scientific">Malus domestica</name>
    <name type="common">Apple</name>
    <name type="synonym">Pyrus malus</name>
    <dbReference type="NCBI Taxonomy" id="3750"/>
    <lineage>
        <taxon>Eukaryota</taxon>
        <taxon>Viridiplantae</taxon>
        <taxon>Streptophyta</taxon>
        <taxon>Embryophyta</taxon>
        <taxon>Tracheophyta</taxon>
        <taxon>Spermatophyta</taxon>
        <taxon>Magnoliopsida</taxon>
        <taxon>eudicotyledons</taxon>
        <taxon>Gunneridae</taxon>
        <taxon>Pentapetalae</taxon>
        <taxon>rosids</taxon>
        <taxon>fabids</taxon>
        <taxon>Rosales</taxon>
        <taxon>Rosaceae</taxon>
        <taxon>Amygdaloideae</taxon>
        <taxon>Maleae</taxon>
        <taxon>Malus</taxon>
    </lineage>
</organism>
<feature type="chain" id="PRO_5019786011" evidence="1">
    <location>
        <begin position="19"/>
        <end position="76"/>
    </location>
</feature>
<accession>A0A498K377</accession>
<evidence type="ECO:0000256" key="1">
    <source>
        <dbReference type="SAM" id="SignalP"/>
    </source>
</evidence>
<dbReference type="EMBL" id="RDQH01000330">
    <property type="protein sequence ID" value="RXI00754.1"/>
    <property type="molecule type" value="Genomic_DNA"/>
</dbReference>
<comment type="caution">
    <text evidence="2">The sequence shown here is derived from an EMBL/GenBank/DDBJ whole genome shotgun (WGS) entry which is preliminary data.</text>
</comment>
<name>A0A498K377_MALDO</name>
<protein>
    <submittedName>
        <fullName evidence="2">Uncharacterized protein</fullName>
    </submittedName>
</protein>
<feature type="signal peptide" evidence="1">
    <location>
        <begin position="1"/>
        <end position="18"/>
    </location>
</feature>
<keyword evidence="1" id="KW-0732">Signal</keyword>